<dbReference type="InterPro" id="IPR008927">
    <property type="entry name" value="6-PGluconate_DH-like_C_sf"/>
</dbReference>
<dbReference type="SUPFAM" id="SSF51735">
    <property type="entry name" value="NAD(P)-binding Rossmann-fold domains"/>
    <property type="match status" value="1"/>
</dbReference>
<feature type="domain" description="Pyrroline-5-carboxylate reductase dimerisation" evidence="5">
    <location>
        <begin position="165"/>
        <end position="230"/>
    </location>
</feature>
<reference evidence="6" key="1">
    <citation type="journal article" date="2012" name="PLoS ONE">
        <title>Gene sets for utilization of primary and secondary nutrition supplies in the distal gut of endangered iberian lynx.</title>
        <authorList>
            <person name="Alcaide M."/>
            <person name="Messina E."/>
            <person name="Richter M."/>
            <person name="Bargiela R."/>
            <person name="Peplies J."/>
            <person name="Huws S.A."/>
            <person name="Newbold C.J."/>
            <person name="Golyshin P.N."/>
            <person name="Simon M.A."/>
            <person name="Lopez G."/>
            <person name="Yakimov M.M."/>
            <person name="Ferrer M."/>
        </authorList>
    </citation>
    <scope>NUCLEOTIDE SEQUENCE</scope>
</reference>
<dbReference type="EMBL" id="AMCI01005796">
    <property type="protein sequence ID" value="EJW95457.1"/>
    <property type="molecule type" value="Genomic_DNA"/>
</dbReference>
<feature type="domain" description="Pyrroline-5-carboxylate reductase catalytic N-terminal" evidence="4">
    <location>
        <begin position="7"/>
        <end position="100"/>
    </location>
</feature>
<feature type="non-terminal residue" evidence="6">
    <location>
        <position position="1"/>
    </location>
</feature>
<dbReference type="PIRSF" id="PIRSF000193">
    <property type="entry name" value="Pyrrol-5-carb_rd"/>
    <property type="match status" value="1"/>
</dbReference>
<accession>J9G0X1</accession>
<name>J9G0X1_9ZZZZ</name>
<dbReference type="InterPro" id="IPR000304">
    <property type="entry name" value="Pyrroline-COOH_reductase"/>
</dbReference>
<dbReference type="PANTHER" id="PTHR11645">
    <property type="entry name" value="PYRROLINE-5-CARBOXYLATE REDUCTASE"/>
    <property type="match status" value="1"/>
</dbReference>
<keyword evidence="3 6" id="KW-0560">Oxidoreductase</keyword>
<protein>
    <submittedName>
        <fullName evidence="6">Pyrroline-5-carboxylate reductase</fullName>
        <ecNumber evidence="6">1.-.-.-</ecNumber>
    </submittedName>
</protein>
<dbReference type="InterPro" id="IPR029036">
    <property type="entry name" value="P5CR_dimer"/>
</dbReference>
<comment type="similarity">
    <text evidence="1">Belongs to the pyrroline-5-carboxylate reductase family.</text>
</comment>
<evidence type="ECO:0000256" key="1">
    <source>
        <dbReference type="ARBA" id="ARBA00005525"/>
    </source>
</evidence>
<dbReference type="Gene3D" id="3.40.50.720">
    <property type="entry name" value="NAD(P)-binding Rossmann-like Domain"/>
    <property type="match status" value="1"/>
</dbReference>
<evidence type="ECO:0000259" key="4">
    <source>
        <dbReference type="Pfam" id="PF03807"/>
    </source>
</evidence>
<sequence length="230" mass="23909">LKLSTLKLGFIGFGNMATAMADGFLRSGVISPERLGAASRRFDVLTAKTEARGMKAFQTTEALVAWADVVIVAVKPHLVESVLAPLAPLLAQKVVLSVAVNLLFETYEKILPAGTRHLSLLPNTPVAVNEGISLCEATNSLGEDREVIASLLSALGLCEFVDTHTMSAAGTLSGCGPAFAALFIEALSDGAVKHGVPRQLAMSLASQMLAGTAKLQLATGMHPGAMKDAV</sequence>
<dbReference type="InterPro" id="IPR028939">
    <property type="entry name" value="P5C_Rdtase_cat_N"/>
</dbReference>
<evidence type="ECO:0000313" key="6">
    <source>
        <dbReference type="EMBL" id="EJW95457.1"/>
    </source>
</evidence>
<dbReference type="GO" id="GO:0055129">
    <property type="term" value="P:L-proline biosynthetic process"/>
    <property type="evidence" value="ECO:0007669"/>
    <property type="project" value="TreeGrafter"/>
</dbReference>
<proteinExistence type="inferred from homology"/>
<dbReference type="GO" id="GO:0004735">
    <property type="term" value="F:pyrroline-5-carboxylate reductase activity"/>
    <property type="evidence" value="ECO:0007669"/>
    <property type="project" value="InterPro"/>
</dbReference>
<dbReference type="SUPFAM" id="SSF48179">
    <property type="entry name" value="6-phosphogluconate dehydrogenase C-terminal domain-like"/>
    <property type="match status" value="1"/>
</dbReference>
<evidence type="ECO:0000256" key="2">
    <source>
        <dbReference type="ARBA" id="ARBA00022857"/>
    </source>
</evidence>
<dbReference type="InterPro" id="IPR036291">
    <property type="entry name" value="NAD(P)-bd_dom_sf"/>
</dbReference>
<dbReference type="AlphaFoldDB" id="J9G0X1"/>
<dbReference type="Gene3D" id="1.10.3730.10">
    <property type="entry name" value="ProC C-terminal domain-like"/>
    <property type="match status" value="1"/>
</dbReference>
<dbReference type="Pfam" id="PF03807">
    <property type="entry name" value="F420_oxidored"/>
    <property type="match status" value="1"/>
</dbReference>
<organism evidence="6">
    <name type="scientific">gut metagenome</name>
    <dbReference type="NCBI Taxonomy" id="749906"/>
    <lineage>
        <taxon>unclassified sequences</taxon>
        <taxon>metagenomes</taxon>
        <taxon>organismal metagenomes</taxon>
    </lineage>
</organism>
<dbReference type="EC" id="1.-.-.-" evidence="6"/>
<keyword evidence="2" id="KW-0521">NADP</keyword>
<dbReference type="Pfam" id="PF14748">
    <property type="entry name" value="P5CR_dimer"/>
    <property type="match status" value="1"/>
</dbReference>
<gene>
    <name evidence="6" type="ORF">EVA_16436</name>
</gene>
<dbReference type="HAMAP" id="MF_01925">
    <property type="entry name" value="P5C_reductase"/>
    <property type="match status" value="1"/>
</dbReference>
<evidence type="ECO:0000259" key="5">
    <source>
        <dbReference type="Pfam" id="PF14748"/>
    </source>
</evidence>
<comment type="caution">
    <text evidence="6">The sequence shown here is derived from an EMBL/GenBank/DDBJ whole genome shotgun (WGS) entry which is preliminary data.</text>
</comment>
<evidence type="ECO:0000256" key="3">
    <source>
        <dbReference type="ARBA" id="ARBA00023002"/>
    </source>
</evidence>
<feature type="non-terminal residue" evidence="6">
    <location>
        <position position="230"/>
    </location>
</feature>
<dbReference type="PANTHER" id="PTHR11645:SF0">
    <property type="entry name" value="PYRROLINE-5-CARBOXYLATE REDUCTASE 3"/>
    <property type="match status" value="1"/>
</dbReference>